<evidence type="ECO:0000256" key="2">
    <source>
        <dbReference type="ARBA" id="ARBA00022692"/>
    </source>
</evidence>
<dbReference type="PROSITE" id="PS50125">
    <property type="entry name" value="GUANYLATE_CYCLASE_2"/>
    <property type="match status" value="1"/>
</dbReference>
<dbReference type="GO" id="GO:0000166">
    <property type="term" value="F:nucleotide binding"/>
    <property type="evidence" value="ECO:0007669"/>
    <property type="project" value="UniProtKB-KW"/>
</dbReference>
<dbReference type="InterPro" id="IPR029787">
    <property type="entry name" value="Nucleotide_cyclase"/>
</dbReference>
<keyword evidence="3" id="KW-0547">Nucleotide-binding</keyword>
<dbReference type="GO" id="GO:0035556">
    <property type="term" value="P:intracellular signal transduction"/>
    <property type="evidence" value="ECO:0007669"/>
    <property type="project" value="InterPro"/>
</dbReference>
<dbReference type="SUPFAM" id="SSF55073">
    <property type="entry name" value="Nucleotide cyclase"/>
    <property type="match status" value="1"/>
</dbReference>
<evidence type="ECO:0000256" key="5">
    <source>
        <dbReference type="ARBA" id="ARBA00023136"/>
    </source>
</evidence>
<evidence type="ECO:0000259" key="8">
    <source>
        <dbReference type="PROSITE" id="PS50125"/>
    </source>
</evidence>
<gene>
    <name evidence="9" type="ORF">HK100_000533</name>
</gene>
<dbReference type="EMBL" id="JADGJH010001106">
    <property type="protein sequence ID" value="KAJ3118822.1"/>
    <property type="molecule type" value="Genomic_DNA"/>
</dbReference>
<evidence type="ECO:0000256" key="7">
    <source>
        <dbReference type="SAM" id="Coils"/>
    </source>
</evidence>
<dbReference type="AlphaFoldDB" id="A0AAD5SYF8"/>
<organism evidence="9 10">
    <name type="scientific">Physocladia obscura</name>
    <dbReference type="NCBI Taxonomy" id="109957"/>
    <lineage>
        <taxon>Eukaryota</taxon>
        <taxon>Fungi</taxon>
        <taxon>Fungi incertae sedis</taxon>
        <taxon>Chytridiomycota</taxon>
        <taxon>Chytridiomycota incertae sedis</taxon>
        <taxon>Chytridiomycetes</taxon>
        <taxon>Chytridiales</taxon>
        <taxon>Chytriomycetaceae</taxon>
        <taxon>Physocladia</taxon>
    </lineage>
</organism>
<dbReference type="Proteomes" id="UP001211907">
    <property type="component" value="Unassembled WGS sequence"/>
</dbReference>
<dbReference type="PANTHER" id="PTHR11920:SF335">
    <property type="entry name" value="GUANYLATE CYCLASE"/>
    <property type="match status" value="1"/>
</dbReference>
<dbReference type="CDD" id="cd07302">
    <property type="entry name" value="CHD"/>
    <property type="match status" value="1"/>
</dbReference>
<keyword evidence="4" id="KW-1133">Transmembrane helix</keyword>
<evidence type="ECO:0000313" key="9">
    <source>
        <dbReference type="EMBL" id="KAJ3118822.1"/>
    </source>
</evidence>
<dbReference type="GO" id="GO:0005886">
    <property type="term" value="C:plasma membrane"/>
    <property type="evidence" value="ECO:0007669"/>
    <property type="project" value="TreeGrafter"/>
</dbReference>
<dbReference type="GO" id="GO:0004016">
    <property type="term" value="F:adenylate cyclase activity"/>
    <property type="evidence" value="ECO:0007669"/>
    <property type="project" value="TreeGrafter"/>
</dbReference>
<comment type="subcellular location">
    <subcellularLocation>
        <location evidence="1">Membrane</location>
    </subcellularLocation>
</comment>
<dbReference type="Pfam" id="PF00211">
    <property type="entry name" value="Guanylate_cyc"/>
    <property type="match status" value="1"/>
</dbReference>
<dbReference type="SMART" id="SM00044">
    <property type="entry name" value="CYCc"/>
    <property type="match status" value="1"/>
</dbReference>
<name>A0AAD5SYF8_9FUNG</name>
<evidence type="ECO:0000256" key="6">
    <source>
        <dbReference type="ARBA" id="ARBA00023239"/>
    </source>
</evidence>
<evidence type="ECO:0000256" key="4">
    <source>
        <dbReference type="ARBA" id="ARBA00022989"/>
    </source>
</evidence>
<reference evidence="9" key="1">
    <citation type="submission" date="2020-05" db="EMBL/GenBank/DDBJ databases">
        <title>Phylogenomic resolution of chytrid fungi.</title>
        <authorList>
            <person name="Stajich J.E."/>
            <person name="Amses K."/>
            <person name="Simmons R."/>
            <person name="Seto K."/>
            <person name="Myers J."/>
            <person name="Bonds A."/>
            <person name="Quandt C.A."/>
            <person name="Barry K."/>
            <person name="Liu P."/>
            <person name="Grigoriev I."/>
            <person name="Longcore J.E."/>
            <person name="James T.Y."/>
        </authorList>
    </citation>
    <scope>NUCLEOTIDE SEQUENCE</scope>
    <source>
        <strain evidence="9">JEL0513</strain>
    </source>
</reference>
<dbReference type="GO" id="GO:0007168">
    <property type="term" value="P:receptor guanylyl cyclase signaling pathway"/>
    <property type="evidence" value="ECO:0007669"/>
    <property type="project" value="TreeGrafter"/>
</dbReference>
<feature type="coiled-coil region" evidence="7">
    <location>
        <begin position="403"/>
        <end position="441"/>
    </location>
</feature>
<dbReference type="Gene3D" id="3.30.70.1230">
    <property type="entry name" value="Nucleotide cyclase"/>
    <property type="match status" value="1"/>
</dbReference>
<dbReference type="PANTHER" id="PTHR11920">
    <property type="entry name" value="GUANYLYL CYCLASE"/>
    <property type="match status" value="1"/>
</dbReference>
<evidence type="ECO:0000256" key="1">
    <source>
        <dbReference type="ARBA" id="ARBA00004370"/>
    </source>
</evidence>
<feature type="domain" description="Guanylate cyclase" evidence="8">
    <location>
        <begin position="490"/>
        <end position="628"/>
    </location>
</feature>
<keyword evidence="2" id="KW-0812">Transmembrane</keyword>
<proteinExistence type="predicted"/>
<protein>
    <recommendedName>
        <fullName evidence="8">Guanylate cyclase domain-containing protein</fullName>
    </recommendedName>
</protein>
<sequence length="665" mass="75842">MSSVSAPTFSQSAAVTRCRHIKESKLKAQQAISKLADEEVTIYGAQLEDSRHQLTTQLYQQNSVEIRQSNEANDVRISWDRKQQLNTLIDKLTSTKKLIMFQQEERERESNFKTEVREKRAVFAIRLARLDKRHMQERIELSQSQQRLADTVSQIRAIELKGVMDKNQARRLKREYEIQIQQASMRQQKDSEFLRENQLCKARQMAELNDLEITNMEELEELFITQRFEEFDLIQKQAAAETEMSNSFERQKFKLEAGALLEQQKQVKANLTRGLKRQAAALAKSQRIAMKAREKMLIAEHPMIAGYNSSNGSGFQTDEYENDFSGDGQIGSVTSLNEEITVGGSISERETNLTVGTVQSKLTEFSNDFEREINKLAETASERMQNLAMHHRNVLIELKKQHKAQVNMRMKEHRRKISDLLNDHEEEIEQTKIEQAATMQELLQTHLESEETRADTGVAQNLLGMMLPGHIMEKIENGIVPGPESFNCVTVFFTDIYDFKKLVGWVEPTKILQLLNVMYTKFDDIIAKYSQLYKVESVSDTYMVAAGISSSNEKTPQEIQECTIQALACAIELQNSVKSLNFVPIVGNHSIQMRIGIHAGAINAGLIGTKMSRYCLFGDTINTASRMCTTGSSARIQVSMQVIQNIGTDDQFEFEERGEVEVKYA</sequence>
<evidence type="ECO:0000256" key="3">
    <source>
        <dbReference type="ARBA" id="ARBA00022741"/>
    </source>
</evidence>
<accession>A0AAD5SYF8</accession>
<keyword evidence="7" id="KW-0175">Coiled coil</keyword>
<feature type="coiled-coil region" evidence="7">
    <location>
        <begin position="166"/>
        <end position="221"/>
    </location>
</feature>
<dbReference type="GO" id="GO:0001653">
    <property type="term" value="F:peptide receptor activity"/>
    <property type="evidence" value="ECO:0007669"/>
    <property type="project" value="TreeGrafter"/>
</dbReference>
<keyword evidence="5" id="KW-0472">Membrane</keyword>
<comment type="caution">
    <text evidence="9">The sequence shown here is derived from an EMBL/GenBank/DDBJ whole genome shotgun (WGS) entry which is preliminary data.</text>
</comment>
<dbReference type="InterPro" id="IPR050401">
    <property type="entry name" value="Cyclic_nucleotide_synthase"/>
</dbReference>
<dbReference type="GO" id="GO:0004383">
    <property type="term" value="F:guanylate cyclase activity"/>
    <property type="evidence" value="ECO:0007669"/>
    <property type="project" value="TreeGrafter"/>
</dbReference>
<keyword evidence="6" id="KW-0456">Lyase</keyword>
<evidence type="ECO:0000313" key="10">
    <source>
        <dbReference type="Proteomes" id="UP001211907"/>
    </source>
</evidence>
<dbReference type="InterPro" id="IPR001054">
    <property type="entry name" value="A/G_cyclase"/>
</dbReference>
<keyword evidence="10" id="KW-1185">Reference proteome</keyword>